<reference evidence="2 3" key="2">
    <citation type="submission" date="2017-10" db="EMBL/GenBank/DDBJ databases">
        <title>Genome analyses suggest a sexual origin of heterokaryosis in a supposedly ancient asexual fungus.</title>
        <authorList>
            <person name="Corradi N."/>
            <person name="Sedzielewska K."/>
            <person name="Noel J."/>
            <person name="Charron P."/>
            <person name="Farinelli L."/>
            <person name="Marton T."/>
            <person name="Kruger M."/>
            <person name="Pelin A."/>
            <person name="Brachmann A."/>
            <person name="Corradi N."/>
        </authorList>
    </citation>
    <scope>NUCLEOTIDE SEQUENCE [LARGE SCALE GENOMIC DNA]</scope>
    <source>
        <strain evidence="2 3">A1</strain>
    </source>
</reference>
<dbReference type="InterPro" id="IPR006016">
    <property type="entry name" value="UspA"/>
</dbReference>
<evidence type="ECO:0000313" key="3">
    <source>
        <dbReference type="Proteomes" id="UP000232688"/>
    </source>
</evidence>
<evidence type="ECO:0000259" key="1">
    <source>
        <dbReference type="Pfam" id="PF00582"/>
    </source>
</evidence>
<dbReference type="VEuPathDB" id="FungiDB:RhiirA1_483298"/>
<sequence>MAKYQKIAVAIDFSEQSKKALERGVILAKDYGAALQLIHVVDTVSFETLKHEAKAQGVNIVEVTVEEGSAKAILTQLPD</sequence>
<accession>A0A2N0QKP5</accession>
<dbReference type="CDD" id="cd00293">
    <property type="entry name" value="USP-like"/>
    <property type="match status" value="1"/>
</dbReference>
<feature type="domain" description="UspA" evidence="1">
    <location>
        <begin position="4"/>
        <end position="51"/>
    </location>
</feature>
<dbReference type="Gene3D" id="3.40.50.620">
    <property type="entry name" value="HUPs"/>
    <property type="match status" value="1"/>
</dbReference>
<dbReference type="InterPro" id="IPR014729">
    <property type="entry name" value="Rossmann-like_a/b/a_fold"/>
</dbReference>
<dbReference type="EMBL" id="LLXH01007265">
    <property type="protein sequence ID" value="PKC51638.1"/>
    <property type="molecule type" value="Genomic_DNA"/>
</dbReference>
<gene>
    <name evidence="2" type="ORF">RhiirA1_483298</name>
</gene>
<dbReference type="AlphaFoldDB" id="A0A2N0QKP5"/>
<protein>
    <recommendedName>
        <fullName evidence="1">UspA domain-containing protein</fullName>
    </recommendedName>
</protein>
<dbReference type="Proteomes" id="UP000232688">
    <property type="component" value="Unassembled WGS sequence"/>
</dbReference>
<feature type="non-terminal residue" evidence="2">
    <location>
        <position position="79"/>
    </location>
</feature>
<dbReference type="SUPFAM" id="SSF52402">
    <property type="entry name" value="Adenine nucleotide alpha hydrolases-like"/>
    <property type="match status" value="1"/>
</dbReference>
<reference evidence="2 3" key="1">
    <citation type="submission" date="2017-10" db="EMBL/GenBank/DDBJ databases">
        <title>Extensive intraspecific genome diversity in a model arbuscular mycorrhizal fungus.</title>
        <authorList>
            <person name="Chen E.C.H."/>
            <person name="Morin E."/>
            <person name="Baudet D."/>
            <person name="Noel J."/>
            <person name="Ndikumana S."/>
            <person name="Charron P."/>
            <person name="St-Onge C."/>
            <person name="Giorgi J."/>
            <person name="Grigoriev I.V."/>
            <person name="Roux C."/>
            <person name="Martin F.M."/>
            <person name="Corradi N."/>
        </authorList>
    </citation>
    <scope>NUCLEOTIDE SEQUENCE [LARGE SCALE GENOMIC DNA]</scope>
    <source>
        <strain evidence="2 3">A1</strain>
    </source>
</reference>
<organism evidence="2 3">
    <name type="scientific">Rhizophagus irregularis</name>
    <dbReference type="NCBI Taxonomy" id="588596"/>
    <lineage>
        <taxon>Eukaryota</taxon>
        <taxon>Fungi</taxon>
        <taxon>Fungi incertae sedis</taxon>
        <taxon>Mucoromycota</taxon>
        <taxon>Glomeromycotina</taxon>
        <taxon>Glomeromycetes</taxon>
        <taxon>Glomerales</taxon>
        <taxon>Glomeraceae</taxon>
        <taxon>Rhizophagus</taxon>
    </lineage>
</organism>
<proteinExistence type="predicted"/>
<name>A0A2N0QKP5_9GLOM</name>
<comment type="caution">
    <text evidence="2">The sequence shown here is derived from an EMBL/GenBank/DDBJ whole genome shotgun (WGS) entry which is preliminary data.</text>
</comment>
<dbReference type="Pfam" id="PF00582">
    <property type="entry name" value="Usp"/>
    <property type="match status" value="1"/>
</dbReference>
<evidence type="ECO:0000313" key="2">
    <source>
        <dbReference type="EMBL" id="PKC51638.1"/>
    </source>
</evidence>